<dbReference type="Gene3D" id="3.40.50.720">
    <property type="entry name" value="NAD(P)-binding Rossmann-like Domain"/>
    <property type="match status" value="1"/>
</dbReference>
<dbReference type="Pfam" id="PF08338">
    <property type="entry name" value="DUF1731"/>
    <property type="match status" value="1"/>
</dbReference>
<dbReference type="PANTHER" id="PTHR11092">
    <property type="entry name" value="SUGAR NUCLEOTIDE EPIMERASE RELATED"/>
    <property type="match status" value="1"/>
</dbReference>
<feature type="domain" description="DUF1731" evidence="3">
    <location>
        <begin position="250"/>
        <end position="295"/>
    </location>
</feature>
<dbReference type="SUPFAM" id="SSF51735">
    <property type="entry name" value="NAD(P)-binding Rossmann-fold domains"/>
    <property type="match status" value="1"/>
</dbReference>
<accession>A0A0U4VIY2</accession>
<dbReference type="InterPro" id="IPR013549">
    <property type="entry name" value="DUF1731"/>
</dbReference>
<dbReference type="InterPro" id="IPR010099">
    <property type="entry name" value="SDR39U1"/>
</dbReference>
<dbReference type="PANTHER" id="PTHR11092:SF0">
    <property type="entry name" value="EPIMERASE FAMILY PROTEIN SDR39U1"/>
    <property type="match status" value="1"/>
</dbReference>
<dbReference type="NCBIfam" id="TIGR01777">
    <property type="entry name" value="yfcH"/>
    <property type="match status" value="1"/>
</dbReference>
<evidence type="ECO:0000313" key="4">
    <source>
        <dbReference type="EMBL" id="ALZ83184.1"/>
    </source>
</evidence>
<dbReference type="AlphaFoldDB" id="A0A0U4VIY2"/>
<proteinExistence type="inferred from homology"/>
<dbReference type="KEGG" id="por:APT59_02845"/>
<evidence type="ECO:0000313" key="5">
    <source>
        <dbReference type="Proteomes" id="UP000064137"/>
    </source>
</evidence>
<dbReference type="EMBL" id="CP013987">
    <property type="protein sequence ID" value="ALZ83184.1"/>
    <property type="molecule type" value="Genomic_DNA"/>
</dbReference>
<evidence type="ECO:0000259" key="3">
    <source>
        <dbReference type="Pfam" id="PF08338"/>
    </source>
</evidence>
<comment type="similarity">
    <text evidence="1">Belongs to the NAD(P)-dependent epimerase/dehydratase family. SDR39U1 subfamily.</text>
</comment>
<dbReference type="Proteomes" id="UP000064137">
    <property type="component" value="Chromosome"/>
</dbReference>
<evidence type="ECO:0000259" key="2">
    <source>
        <dbReference type="Pfam" id="PF01370"/>
    </source>
</evidence>
<name>A0A0U4VIY2_9PSED</name>
<evidence type="ECO:0000256" key="1">
    <source>
        <dbReference type="ARBA" id="ARBA00009353"/>
    </source>
</evidence>
<dbReference type="RefSeq" id="WP_059313459.1">
    <property type="nucleotide sequence ID" value="NZ_CP013987.1"/>
</dbReference>
<feature type="domain" description="NAD-dependent epimerase/dehydratase" evidence="2">
    <location>
        <begin position="3"/>
        <end position="223"/>
    </location>
</feature>
<dbReference type="OrthoDB" id="9801773at2"/>
<organism evidence="4 5">
    <name type="scientific">Pseudomonas oryzihabitans</name>
    <dbReference type="NCBI Taxonomy" id="47885"/>
    <lineage>
        <taxon>Bacteria</taxon>
        <taxon>Pseudomonadati</taxon>
        <taxon>Pseudomonadota</taxon>
        <taxon>Gammaproteobacteria</taxon>
        <taxon>Pseudomonadales</taxon>
        <taxon>Pseudomonadaceae</taxon>
        <taxon>Pseudomonas</taxon>
    </lineage>
</organism>
<protein>
    <submittedName>
        <fullName evidence="4">Epimerase</fullName>
    </submittedName>
</protein>
<sequence>MHILLTGGTGLIGRALCRQWAAAGHQLTVLSRDPTRVARECGPEVRGIAQLEVLDGEHLDAVVNLAGAPIADKPWTRSRKAELWRSRIDTTERLIEWLRGRSQKPKVLLSGSAIGFYGDSGEKPVSEADSVAGPDFAGELCLAWEQVANEAEKLGIRVVNLRTGLVLAADDGFLLRLLPPFRFGLGARLGSGRQWMPWIHLQDQIGAIDFLLNRSDAQGPYNLCAPEPVRNRDFTEALGRALRRPARLLIPAFALRLMGELSILLLGGQRARPERLLADGYVFRYPELDTALADLLAAKDSR</sequence>
<dbReference type="InterPro" id="IPR001509">
    <property type="entry name" value="Epimerase_deHydtase"/>
</dbReference>
<dbReference type="InterPro" id="IPR036291">
    <property type="entry name" value="NAD(P)-bd_dom_sf"/>
</dbReference>
<gene>
    <name evidence="4" type="ORF">APT59_02845</name>
</gene>
<reference evidence="4 5" key="1">
    <citation type="submission" date="2016-01" db="EMBL/GenBank/DDBJ databases">
        <title>Annotation of Pseudomonas oryzihabitans USDA-ARS-USMARC-56511.</title>
        <authorList>
            <person name="Harhay G.P."/>
            <person name="Harhay D.M."/>
            <person name="Smith T.P.L."/>
            <person name="Bono J.L."/>
            <person name="Heaton M.P."/>
            <person name="Clawson M.L."/>
            <person name="Chitko-Mckown C.G."/>
            <person name="Capik S.F."/>
            <person name="DeDonder K.D."/>
            <person name="Apley M.D."/>
            <person name="Lubbers B.V."/>
            <person name="White B.J."/>
            <person name="Larson R.L."/>
        </authorList>
    </citation>
    <scope>NUCLEOTIDE SEQUENCE [LARGE SCALE GENOMIC DNA]</scope>
    <source>
        <strain evidence="4 5">USDA-ARS-USMARC-56511</strain>
    </source>
</reference>
<dbReference type="CDD" id="cd05242">
    <property type="entry name" value="SDR_a8"/>
    <property type="match status" value="1"/>
</dbReference>
<dbReference type="Pfam" id="PF01370">
    <property type="entry name" value="Epimerase"/>
    <property type="match status" value="1"/>
</dbReference>